<dbReference type="OMA" id="NYLPIWT"/>
<organism evidence="2">
    <name type="scientific">Camponotus floridanus</name>
    <name type="common">Florida carpenter ant</name>
    <dbReference type="NCBI Taxonomy" id="104421"/>
    <lineage>
        <taxon>Eukaryota</taxon>
        <taxon>Metazoa</taxon>
        <taxon>Ecdysozoa</taxon>
        <taxon>Arthropoda</taxon>
        <taxon>Hexapoda</taxon>
        <taxon>Insecta</taxon>
        <taxon>Pterygota</taxon>
        <taxon>Neoptera</taxon>
        <taxon>Endopterygota</taxon>
        <taxon>Hymenoptera</taxon>
        <taxon>Apocrita</taxon>
        <taxon>Aculeata</taxon>
        <taxon>Formicoidea</taxon>
        <taxon>Formicidae</taxon>
        <taxon>Formicinae</taxon>
        <taxon>Camponotus</taxon>
    </lineage>
</organism>
<dbReference type="STRING" id="104421.E2AF52"/>
<evidence type="ECO:0000313" key="1">
    <source>
        <dbReference type="EMBL" id="EFN67936.1"/>
    </source>
</evidence>
<dbReference type="InParanoid" id="E2AF52"/>
<dbReference type="EMBL" id="GL439016">
    <property type="protein sequence ID" value="EFN67936.1"/>
    <property type="molecule type" value="Genomic_DNA"/>
</dbReference>
<proteinExistence type="predicted"/>
<accession>E2AF52</accession>
<dbReference type="Proteomes" id="UP000000311">
    <property type="component" value="Unassembled WGS sequence"/>
</dbReference>
<keyword evidence="2" id="KW-1185">Reference proteome</keyword>
<evidence type="ECO:0000313" key="2">
    <source>
        <dbReference type="Proteomes" id="UP000000311"/>
    </source>
</evidence>
<protein>
    <submittedName>
        <fullName evidence="1">120.7 kDa protein in NOF-FB transposable element</fullName>
    </submittedName>
</protein>
<feature type="non-terminal residue" evidence="1">
    <location>
        <position position="65"/>
    </location>
</feature>
<gene>
    <name evidence="1" type="ORF">EAG_08371</name>
</gene>
<name>E2AF52_CAMFO</name>
<sequence>LLPYLPIWTGVMRPHFNKSNEIASSSAVESEFNDLKNREFKGQLPMRVDKFIMQHLNYIDSKIIL</sequence>
<reference evidence="1 2" key="1">
    <citation type="journal article" date="2010" name="Science">
        <title>Genomic comparison of the ants Camponotus floridanus and Harpegnathos saltator.</title>
        <authorList>
            <person name="Bonasio R."/>
            <person name="Zhang G."/>
            <person name="Ye C."/>
            <person name="Mutti N.S."/>
            <person name="Fang X."/>
            <person name="Qin N."/>
            <person name="Donahue G."/>
            <person name="Yang P."/>
            <person name="Li Q."/>
            <person name="Li C."/>
            <person name="Zhang P."/>
            <person name="Huang Z."/>
            <person name="Berger S.L."/>
            <person name="Reinberg D."/>
            <person name="Wang J."/>
            <person name="Liebig J."/>
        </authorList>
    </citation>
    <scope>NUCLEOTIDE SEQUENCE [LARGE SCALE GENOMIC DNA]</scope>
    <source>
        <strain evidence="2">C129</strain>
    </source>
</reference>
<dbReference type="AlphaFoldDB" id="E2AF52"/>
<feature type="non-terminal residue" evidence="1">
    <location>
        <position position="1"/>
    </location>
</feature>